<dbReference type="AlphaFoldDB" id="A0AAE1RCN3"/>
<proteinExistence type="predicted"/>
<dbReference type="Proteomes" id="UP001291623">
    <property type="component" value="Unassembled WGS sequence"/>
</dbReference>
<dbReference type="EMBL" id="JAVYJV010000017">
    <property type="protein sequence ID" value="KAK4349694.1"/>
    <property type="molecule type" value="Genomic_DNA"/>
</dbReference>
<organism evidence="1 2">
    <name type="scientific">Anisodus tanguticus</name>
    <dbReference type="NCBI Taxonomy" id="243964"/>
    <lineage>
        <taxon>Eukaryota</taxon>
        <taxon>Viridiplantae</taxon>
        <taxon>Streptophyta</taxon>
        <taxon>Embryophyta</taxon>
        <taxon>Tracheophyta</taxon>
        <taxon>Spermatophyta</taxon>
        <taxon>Magnoliopsida</taxon>
        <taxon>eudicotyledons</taxon>
        <taxon>Gunneridae</taxon>
        <taxon>Pentapetalae</taxon>
        <taxon>asterids</taxon>
        <taxon>lamiids</taxon>
        <taxon>Solanales</taxon>
        <taxon>Solanaceae</taxon>
        <taxon>Solanoideae</taxon>
        <taxon>Hyoscyameae</taxon>
        <taxon>Anisodus</taxon>
    </lineage>
</organism>
<sequence>MGNCMETCLLQREEELDDQIVQEQELEGEIVKAQIVMEKKGNNNTMKIKMVLTKEELESLLVQLKLNKGKSLEEFLGEIERRRRREIILRDSKWKPSLESITESPEVPEMMDRS</sequence>
<evidence type="ECO:0000313" key="2">
    <source>
        <dbReference type="Proteomes" id="UP001291623"/>
    </source>
</evidence>
<gene>
    <name evidence="1" type="ORF">RND71_032449</name>
</gene>
<protein>
    <submittedName>
        <fullName evidence="1">Uncharacterized protein</fullName>
    </submittedName>
</protein>
<name>A0AAE1RCN3_9SOLA</name>
<comment type="caution">
    <text evidence="1">The sequence shown here is derived from an EMBL/GenBank/DDBJ whole genome shotgun (WGS) entry which is preliminary data.</text>
</comment>
<dbReference type="PANTHER" id="PTHR35704:SF1">
    <property type="entry name" value="OS02G0254600 PROTEIN"/>
    <property type="match status" value="1"/>
</dbReference>
<reference evidence="1" key="1">
    <citation type="submission" date="2023-12" db="EMBL/GenBank/DDBJ databases">
        <title>Genome assembly of Anisodus tanguticus.</title>
        <authorList>
            <person name="Wang Y.-J."/>
        </authorList>
    </citation>
    <scope>NUCLEOTIDE SEQUENCE</scope>
    <source>
        <strain evidence="1">KB-2021</strain>
        <tissue evidence="1">Leaf</tissue>
    </source>
</reference>
<dbReference type="PANTHER" id="PTHR35704">
    <property type="entry name" value="OS02G0254600 PROTEIN"/>
    <property type="match status" value="1"/>
</dbReference>
<accession>A0AAE1RCN3</accession>
<evidence type="ECO:0000313" key="1">
    <source>
        <dbReference type="EMBL" id="KAK4349694.1"/>
    </source>
</evidence>
<keyword evidence="2" id="KW-1185">Reference proteome</keyword>